<dbReference type="FunFam" id="1.20.58.760:FF:000001">
    <property type="entry name" value="ATP-dependent zinc metalloprotease FtsH"/>
    <property type="match status" value="1"/>
</dbReference>
<evidence type="ECO:0000259" key="14">
    <source>
        <dbReference type="SMART" id="SM00382"/>
    </source>
</evidence>
<comment type="caution">
    <text evidence="15">The sequence shown here is derived from an EMBL/GenBank/DDBJ whole genome shotgun (WGS) entry which is preliminary data.</text>
</comment>
<dbReference type="Pfam" id="PF17862">
    <property type="entry name" value="AAA_lid_3"/>
    <property type="match status" value="1"/>
</dbReference>
<evidence type="ECO:0000256" key="7">
    <source>
        <dbReference type="ARBA" id="ARBA00022741"/>
    </source>
</evidence>
<feature type="region of interest" description="Disordered" evidence="13">
    <location>
        <begin position="33"/>
        <end position="75"/>
    </location>
</feature>
<dbReference type="FunFam" id="1.10.8.60:FF:000001">
    <property type="entry name" value="ATP-dependent zinc metalloprotease FtsH"/>
    <property type="match status" value="1"/>
</dbReference>
<dbReference type="SUPFAM" id="SSF52540">
    <property type="entry name" value="P-loop containing nucleoside triphosphate hydrolases"/>
    <property type="match status" value="1"/>
</dbReference>
<evidence type="ECO:0000256" key="2">
    <source>
        <dbReference type="ARBA" id="ARBA00004370"/>
    </source>
</evidence>
<comment type="cofactor">
    <cofactor evidence="1">
        <name>Zn(2+)</name>
        <dbReference type="ChEBI" id="CHEBI:29105"/>
    </cofactor>
</comment>
<keyword evidence="8 15" id="KW-0378">Hydrolase</keyword>
<dbReference type="GO" id="GO:0005524">
    <property type="term" value="F:ATP binding"/>
    <property type="evidence" value="ECO:0007669"/>
    <property type="project" value="UniProtKB-KW"/>
</dbReference>
<dbReference type="GO" id="GO:0005743">
    <property type="term" value="C:mitochondrial inner membrane"/>
    <property type="evidence" value="ECO:0007669"/>
    <property type="project" value="TreeGrafter"/>
</dbReference>
<dbReference type="NCBIfam" id="TIGR01241">
    <property type="entry name" value="FtsH_fam"/>
    <property type="match status" value="1"/>
</dbReference>
<dbReference type="Gene3D" id="3.40.50.300">
    <property type="entry name" value="P-loop containing nucleotide triphosphate hydrolases"/>
    <property type="match status" value="1"/>
</dbReference>
<evidence type="ECO:0000256" key="13">
    <source>
        <dbReference type="SAM" id="MobiDB-lite"/>
    </source>
</evidence>
<keyword evidence="16" id="KW-1185">Reference proteome</keyword>
<comment type="similarity">
    <text evidence="4">In the N-terminal section; belongs to the AAA ATPase family.</text>
</comment>
<keyword evidence="9" id="KW-0862">Zinc</keyword>
<dbReference type="InterPro" id="IPR005936">
    <property type="entry name" value="FtsH"/>
</dbReference>
<dbReference type="Proteomes" id="UP001283341">
    <property type="component" value="Unassembled WGS sequence"/>
</dbReference>
<proteinExistence type="inferred from homology"/>
<dbReference type="PANTHER" id="PTHR23076:SF97">
    <property type="entry name" value="ATP-DEPENDENT ZINC METALLOPROTEASE YME1L1"/>
    <property type="match status" value="1"/>
</dbReference>
<keyword evidence="11" id="KW-0482">Metalloprotease</keyword>
<keyword evidence="6" id="KW-0479">Metal-binding</keyword>
<dbReference type="HAMAP" id="MF_01458">
    <property type="entry name" value="FtsH"/>
    <property type="match status" value="1"/>
</dbReference>
<dbReference type="GO" id="GO:0004176">
    <property type="term" value="F:ATP-dependent peptidase activity"/>
    <property type="evidence" value="ECO:0007669"/>
    <property type="project" value="InterPro"/>
</dbReference>
<evidence type="ECO:0000256" key="1">
    <source>
        <dbReference type="ARBA" id="ARBA00001947"/>
    </source>
</evidence>
<evidence type="ECO:0000256" key="11">
    <source>
        <dbReference type="ARBA" id="ARBA00023049"/>
    </source>
</evidence>
<evidence type="ECO:0000313" key="16">
    <source>
        <dbReference type="Proteomes" id="UP001283341"/>
    </source>
</evidence>
<dbReference type="GO" id="GO:0007005">
    <property type="term" value="P:mitochondrion organization"/>
    <property type="evidence" value="ECO:0007669"/>
    <property type="project" value="TreeGrafter"/>
</dbReference>
<dbReference type="InterPro" id="IPR048438">
    <property type="entry name" value="Yme1-like_N"/>
</dbReference>
<keyword evidence="12" id="KW-0472">Membrane</keyword>
<dbReference type="SMART" id="SM00382">
    <property type="entry name" value="AAA"/>
    <property type="match status" value="1"/>
</dbReference>
<feature type="compositionally biased region" description="Pro residues" evidence="13">
    <location>
        <begin position="815"/>
        <end position="824"/>
    </location>
</feature>
<gene>
    <name evidence="15" type="ORF">B0H66DRAFT_563111</name>
</gene>
<feature type="compositionally biased region" description="Gly residues" evidence="13">
    <location>
        <begin position="825"/>
        <end position="834"/>
    </location>
</feature>
<evidence type="ECO:0000256" key="8">
    <source>
        <dbReference type="ARBA" id="ARBA00022801"/>
    </source>
</evidence>
<feature type="compositionally biased region" description="Pro residues" evidence="13">
    <location>
        <begin position="835"/>
        <end position="844"/>
    </location>
</feature>
<feature type="compositionally biased region" description="Polar residues" evidence="13">
    <location>
        <begin position="49"/>
        <end position="66"/>
    </location>
</feature>
<dbReference type="GO" id="GO:0004222">
    <property type="term" value="F:metalloendopeptidase activity"/>
    <property type="evidence" value="ECO:0007669"/>
    <property type="project" value="InterPro"/>
</dbReference>
<protein>
    <submittedName>
        <fullName evidence="15">P-loop containing nucleoside triphosphate hydrolase protein</fullName>
    </submittedName>
</protein>
<dbReference type="Pfam" id="PF21232">
    <property type="entry name" value="Yme1-like_N"/>
    <property type="match status" value="1"/>
</dbReference>
<keyword evidence="7" id="KW-0547">Nucleotide-binding</keyword>
<sequence length="858" mass="92575">MAFQSSGLPTVAAATAELWPSIANTLLVPWRGPTSIPSSKTQRARRSDVTTSSSIPTSLEASISKQQPPPGPAAVKAELPDFLRDEVLPSFNRSLADIRPTNIVSEISNMSTRSLAMASPLFRRPFPAPSRPLGLVGLRAMSSAAYQPRRIQPLCWAVPVSRVYLQSRSFMSGGVPRSILANREAAANRNPGSATAQALFYQLLLKANMPALVVERYQSGRFATNEVADEAYQKALSTLNGSAGGVSGQVNSSSLHSGGLTPSQAHIAATAAAANHHGGNMAVSAGGKAGRIHVVVDETGWSSLLRWIKFFLWFGLVTYLSLVVVSMVLEGINLVRRPGSRGVQNTEAKAEHQKTRFSDVYGCDEAKEELQELVDFLRNPEKFSNLGGKMPKGVLLVGPPGTGKTLLARAVAGEAGVPFFYMSGSEFEEVYVGVGAQRVRELFSQAKAKSPSIVFIDELDAIGGKRNSRDATYVRQTLNQLLTELDGFDQNSGVIFIAATNFPESLDKALTRPGRFDRHVAVTLPDVRGRIEILKHHAKRIKAAADVNLEAIASRTPGLSGAELENIVNQAAVHASKLKARAVSQKDFEWAKDKVIMGTERKSMVITPKEKEMTAYHEAGHALVAYYAKDTPNDLYKVTVLPRGQTLGHTAYLPEMDKHSYTVKDYMGHIDRAMGGKVAEEIVYGNELVTSGVSNDLDVATQTAWSMVAQLGMSEKLGPVEYLRKYNQLSSETRAMVESEVKRVLDEGYERARTLLVSKRKELDLLAMALVEYETLDKSEVEKVLRGEKLPDRISVPPGPMTVPKPAGAEGEPGYPLPPIPGNAPPGGGDGGSGSPPPAPPPPAAATSRKDDERQGRN</sequence>
<dbReference type="GO" id="GO:0046872">
    <property type="term" value="F:metal ion binding"/>
    <property type="evidence" value="ECO:0007669"/>
    <property type="project" value="UniProtKB-KW"/>
</dbReference>
<keyword evidence="10" id="KW-0067">ATP-binding</keyword>
<name>A0AAE0HXD1_9PEZI</name>
<dbReference type="AlphaFoldDB" id="A0AAE0HXD1"/>
<dbReference type="FunFam" id="3.40.50.300:FF:000175">
    <property type="entry name" value="ATP-dependent zinc metalloprotease FTSH 4"/>
    <property type="match status" value="1"/>
</dbReference>
<feature type="region of interest" description="Disordered" evidence="13">
    <location>
        <begin position="791"/>
        <end position="858"/>
    </location>
</feature>
<dbReference type="InterPro" id="IPR000642">
    <property type="entry name" value="Peptidase_M41"/>
</dbReference>
<dbReference type="InterPro" id="IPR027417">
    <property type="entry name" value="P-loop_NTPase"/>
</dbReference>
<dbReference type="Pfam" id="PF00004">
    <property type="entry name" value="AAA"/>
    <property type="match status" value="1"/>
</dbReference>
<accession>A0AAE0HXD1</accession>
<keyword evidence="5" id="KW-0645">Protease</keyword>
<dbReference type="Gene3D" id="1.10.8.60">
    <property type="match status" value="1"/>
</dbReference>
<dbReference type="InterPro" id="IPR041569">
    <property type="entry name" value="AAA_lid_3"/>
</dbReference>
<evidence type="ECO:0000313" key="15">
    <source>
        <dbReference type="EMBL" id="KAK3314531.1"/>
    </source>
</evidence>
<evidence type="ECO:0000256" key="12">
    <source>
        <dbReference type="ARBA" id="ARBA00023136"/>
    </source>
</evidence>
<dbReference type="InterPro" id="IPR003593">
    <property type="entry name" value="AAA+_ATPase"/>
</dbReference>
<dbReference type="Pfam" id="PF01434">
    <property type="entry name" value="Peptidase_M41"/>
    <property type="match status" value="1"/>
</dbReference>
<dbReference type="GO" id="GO:0016887">
    <property type="term" value="F:ATP hydrolysis activity"/>
    <property type="evidence" value="ECO:0007669"/>
    <property type="project" value="InterPro"/>
</dbReference>
<reference evidence="15" key="1">
    <citation type="journal article" date="2023" name="Mol. Phylogenet. Evol.">
        <title>Genome-scale phylogeny and comparative genomics of the fungal order Sordariales.</title>
        <authorList>
            <person name="Hensen N."/>
            <person name="Bonometti L."/>
            <person name="Westerberg I."/>
            <person name="Brannstrom I.O."/>
            <person name="Guillou S."/>
            <person name="Cros-Aarteil S."/>
            <person name="Calhoun S."/>
            <person name="Haridas S."/>
            <person name="Kuo A."/>
            <person name="Mondo S."/>
            <person name="Pangilinan J."/>
            <person name="Riley R."/>
            <person name="LaButti K."/>
            <person name="Andreopoulos B."/>
            <person name="Lipzen A."/>
            <person name="Chen C."/>
            <person name="Yan M."/>
            <person name="Daum C."/>
            <person name="Ng V."/>
            <person name="Clum A."/>
            <person name="Steindorff A."/>
            <person name="Ohm R.A."/>
            <person name="Martin F."/>
            <person name="Silar P."/>
            <person name="Natvig D.O."/>
            <person name="Lalanne C."/>
            <person name="Gautier V."/>
            <person name="Ament-Velasquez S.L."/>
            <person name="Kruys A."/>
            <person name="Hutchinson M.I."/>
            <person name="Powell A.J."/>
            <person name="Barry K."/>
            <person name="Miller A.N."/>
            <person name="Grigoriev I.V."/>
            <person name="Debuchy R."/>
            <person name="Gladieux P."/>
            <person name="Hiltunen Thoren M."/>
            <person name="Johannesson H."/>
        </authorList>
    </citation>
    <scope>NUCLEOTIDE SEQUENCE</scope>
    <source>
        <strain evidence="15">CBS 118394</strain>
    </source>
</reference>
<evidence type="ECO:0000256" key="3">
    <source>
        <dbReference type="ARBA" id="ARBA00010044"/>
    </source>
</evidence>
<dbReference type="SUPFAM" id="SSF140990">
    <property type="entry name" value="FtsH protease domain-like"/>
    <property type="match status" value="1"/>
</dbReference>
<comment type="similarity">
    <text evidence="3">In the C-terminal section; belongs to the peptidase M41 family.</text>
</comment>
<evidence type="ECO:0000256" key="4">
    <source>
        <dbReference type="ARBA" id="ARBA00010550"/>
    </source>
</evidence>
<evidence type="ECO:0000256" key="9">
    <source>
        <dbReference type="ARBA" id="ARBA00022833"/>
    </source>
</evidence>
<dbReference type="EMBL" id="JAUEDM010000006">
    <property type="protein sequence ID" value="KAK3314531.1"/>
    <property type="molecule type" value="Genomic_DNA"/>
</dbReference>
<evidence type="ECO:0000256" key="10">
    <source>
        <dbReference type="ARBA" id="ARBA00022840"/>
    </source>
</evidence>
<evidence type="ECO:0000256" key="6">
    <source>
        <dbReference type="ARBA" id="ARBA00022723"/>
    </source>
</evidence>
<dbReference type="InterPro" id="IPR003959">
    <property type="entry name" value="ATPase_AAA_core"/>
</dbReference>
<organism evidence="15 16">
    <name type="scientific">Apodospora peruviana</name>
    <dbReference type="NCBI Taxonomy" id="516989"/>
    <lineage>
        <taxon>Eukaryota</taxon>
        <taxon>Fungi</taxon>
        <taxon>Dikarya</taxon>
        <taxon>Ascomycota</taxon>
        <taxon>Pezizomycotina</taxon>
        <taxon>Sordariomycetes</taxon>
        <taxon>Sordariomycetidae</taxon>
        <taxon>Sordariales</taxon>
        <taxon>Lasiosphaeriaceae</taxon>
        <taxon>Apodospora</taxon>
    </lineage>
</organism>
<dbReference type="Gene3D" id="1.20.58.760">
    <property type="entry name" value="Peptidase M41"/>
    <property type="match status" value="1"/>
</dbReference>
<dbReference type="CDD" id="cd19501">
    <property type="entry name" value="RecA-like_FtsH"/>
    <property type="match status" value="1"/>
</dbReference>
<dbReference type="InterPro" id="IPR037219">
    <property type="entry name" value="Peptidase_M41-like"/>
</dbReference>
<dbReference type="PANTHER" id="PTHR23076">
    <property type="entry name" value="METALLOPROTEASE M41 FTSH"/>
    <property type="match status" value="1"/>
</dbReference>
<feature type="compositionally biased region" description="Basic and acidic residues" evidence="13">
    <location>
        <begin position="848"/>
        <end position="858"/>
    </location>
</feature>
<feature type="domain" description="AAA+ ATPase" evidence="14">
    <location>
        <begin position="390"/>
        <end position="526"/>
    </location>
</feature>
<comment type="subcellular location">
    <subcellularLocation>
        <location evidence="2">Membrane</location>
    </subcellularLocation>
</comment>
<reference evidence="15" key="2">
    <citation type="submission" date="2023-06" db="EMBL/GenBank/DDBJ databases">
        <authorList>
            <consortium name="Lawrence Berkeley National Laboratory"/>
            <person name="Haridas S."/>
            <person name="Hensen N."/>
            <person name="Bonometti L."/>
            <person name="Westerberg I."/>
            <person name="Brannstrom I.O."/>
            <person name="Guillou S."/>
            <person name="Cros-Aarteil S."/>
            <person name="Calhoun S."/>
            <person name="Kuo A."/>
            <person name="Mondo S."/>
            <person name="Pangilinan J."/>
            <person name="Riley R."/>
            <person name="Labutti K."/>
            <person name="Andreopoulos B."/>
            <person name="Lipzen A."/>
            <person name="Chen C."/>
            <person name="Yanf M."/>
            <person name="Daum C."/>
            <person name="Ng V."/>
            <person name="Clum A."/>
            <person name="Steindorff A."/>
            <person name="Ohm R."/>
            <person name="Martin F."/>
            <person name="Silar P."/>
            <person name="Natvig D."/>
            <person name="Lalanne C."/>
            <person name="Gautier V."/>
            <person name="Ament-Velasquez S.L."/>
            <person name="Kruys A."/>
            <person name="Hutchinson M.I."/>
            <person name="Powell A.J."/>
            <person name="Barry K."/>
            <person name="Miller A.N."/>
            <person name="Grigoriev I.V."/>
            <person name="Debuchy R."/>
            <person name="Gladieux P."/>
            <person name="Thoren M.H."/>
            <person name="Johannesson H."/>
        </authorList>
    </citation>
    <scope>NUCLEOTIDE SEQUENCE</scope>
    <source>
        <strain evidence="15">CBS 118394</strain>
    </source>
</reference>
<evidence type="ECO:0000256" key="5">
    <source>
        <dbReference type="ARBA" id="ARBA00022670"/>
    </source>
</evidence>
<dbReference type="GO" id="GO:0006515">
    <property type="term" value="P:protein quality control for misfolded or incompletely synthesized proteins"/>
    <property type="evidence" value="ECO:0007669"/>
    <property type="project" value="TreeGrafter"/>
</dbReference>